<name>A0A8T0CQR4_CORYI</name>
<evidence type="ECO:0000313" key="3">
    <source>
        <dbReference type="Proteomes" id="UP000806378"/>
    </source>
</evidence>
<feature type="transmembrane region" description="Helical" evidence="1">
    <location>
        <begin position="44"/>
        <end position="64"/>
    </location>
</feature>
<accession>A0A8T0CQR4</accession>
<keyword evidence="3" id="KW-1185">Reference proteome</keyword>
<reference evidence="2" key="1">
    <citation type="submission" date="2020-05" db="EMBL/GenBank/DDBJ databases">
        <title>WGS assembly of Corymbia citriodora subspecies variegata.</title>
        <authorList>
            <person name="Barry K."/>
            <person name="Hundley H."/>
            <person name="Shu S."/>
            <person name="Jenkins J."/>
            <person name="Grimwood J."/>
            <person name="Baten A."/>
        </authorList>
    </citation>
    <scope>NUCLEOTIDE SEQUENCE</scope>
    <source>
        <strain evidence="2">CV2-018</strain>
    </source>
</reference>
<feature type="transmembrane region" description="Helical" evidence="1">
    <location>
        <begin position="76"/>
        <end position="98"/>
    </location>
</feature>
<dbReference type="InterPro" id="IPR053258">
    <property type="entry name" value="Ca-permeable_cation_channel"/>
</dbReference>
<keyword evidence="1" id="KW-0812">Transmembrane</keyword>
<feature type="transmembrane region" description="Helical" evidence="1">
    <location>
        <begin position="12"/>
        <end position="32"/>
    </location>
</feature>
<feature type="transmembrane region" description="Helical" evidence="1">
    <location>
        <begin position="104"/>
        <end position="123"/>
    </location>
</feature>
<dbReference type="PANTHER" id="PTHR34115">
    <property type="entry name" value="PROTEIN, PUTATIVE-RELATED"/>
    <property type="match status" value="1"/>
</dbReference>
<proteinExistence type="predicted"/>
<dbReference type="PANTHER" id="PTHR34115:SF5">
    <property type="entry name" value="PROTEIN, PUTATIVE-RELATED"/>
    <property type="match status" value="1"/>
</dbReference>
<dbReference type="Proteomes" id="UP000806378">
    <property type="component" value="Unassembled WGS sequence"/>
</dbReference>
<dbReference type="AlphaFoldDB" id="A0A8T0CQR4"/>
<keyword evidence="1" id="KW-1133">Transmembrane helix</keyword>
<organism evidence="2 3">
    <name type="scientific">Corymbia citriodora subsp. variegata</name>
    <dbReference type="NCBI Taxonomy" id="360336"/>
    <lineage>
        <taxon>Eukaryota</taxon>
        <taxon>Viridiplantae</taxon>
        <taxon>Streptophyta</taxon>
        <taxon>Embryophyta</taxon>
        <taxon>Tracheophyta</taxon>
        <taxon>Spermatophyta</taxon>
        <taxon>Magnoliopsida</taxon>
        <taxon>eudicotyledons</taxon>
        <taxon>Gunneridae</taxon>
        <taxon>Pentapetalae</taxon>
        <taxon>rosids</taxon>
        <taxon>malvids</taxon>
        <taxon>Myrtales</taxon>
        <taxon>Myrtaceae</taxon>
        <taxon>Myrtoideae</taxon>
        <taxon>Eucalypteae</taxon>
        <taxon>Corymbia</taxon>
    </lineage>
</organism>
<dbReference type="Gramene" id="rna-gnl|WGS:JABURB|Cocit.L1982.1">
    <property type="protein sequence ID" value="cds-KAF7848399.1"/>
    <property type="gene ID" value="gene-BT93_L1982"/>
</dbReference>
<dbReference type="EMBL" id="MU090146">
    <property type="protein sequence ID" value="KAF7848399.1"/>
    <property type="molecule type" value="Genomic_DNA"/>
</dbReference>
<comment type="caution">
    <text evidence="2">The sequence shown here is derived from an EMBL/GenBank/DDBJ whole genome shotgun (WGS) entry which is preliminary data.</text>
</comment>
<evidence type="ECO:0000256" key="1">
    <source>
        <dbReference type="SAM" id="Phobius"/>
    </source>
</evidence>
<protein>
    <submittedName>
        <fullName evidence="2">Uncharacterized protein</fullName>
    </submittedName>
</protein>
<sequence length="155" mass="17899">MPIFMPNEWNKIEAIVTFIIPILVNFITMKYQGMPDSPFDTHPVTVFLTIFTLLLYCFLSLPLVARLPVFHSARGVRIFLFLRVFSFLSVAFLTSLLFRGLSFFLLYLPLLMMLFLAHSWDLVRNLKQKMLLSTFDRMFGRGGGALLPRTIADAR</sequence>
<evidence type="ECO:0000313" key="2">
    <source>
        <dbReference type="EMBL" id="KAF7848399.1"/>
    </source>
</evidence>
<dbReference type="OrthoDB" id="1730662at2759"/>
<keyword evidence="1" id="KW-0472">Membrane</keyword>
<gene>
    <name evidence="2" type="ORF">BT93_L1982</name>
</gene>